<feature type="compositionally biased region" description="Basic and acidic residues" evidence="1">
    <location>
        <begin position="366"/>
        <end position="380"/>
    </location>
</feature>
<keyword evidence="3" id="KW-1185">Reference proteome</keyword>
<evidence type="ECO:0000313" key="3">
    <source>
        <dbReference type="Proteomes" id="UP000242188"/>
    </source>
</evidence>
<comment type="caution">
    <text evidence="2">The sequence shown here is derived from an EMBL/GenBank/DDBJ whole genome shotgun (WGS) entry which is preliminary data.</text>
</comment>
<feature type="region of interest" description="Disordered" evidence="1">
    <location>
        <begin position="366"/>
        <end position="393"/>
    </location>
</feature>
<dbReference type="OrthoDB" id="9980630at2759"/>
<dbReference type="GO" id="GO:0019902">
    <property type="term" value="F:phosphatase binding"/>
    <property type="evidence" value="ECO:0007669"/>
    <property type="project" value="TreeGrafter"/>
</dbReference>
<dbReference type="EMBL" id="NEDP02004373">
    <property type="protein sequence ID" value="OWF45932.1"/>
    <property type="molecule type" value="Genomic_DNA"/>
</dbReference>
<evidence type="ECO:0000313" key="2">
    <source>
        <dbReference type="EMBL" id="OWF45932.1"/>
    </source>
</evidence>
<dbReference type="Proteomes" id="UP000242188">
    <property type="component" value="Unassembled WGS sequence"/>
</dbReference>
<dbReference type="STRING" id="6573.A0A210QB31"/>
<evidence type="ECO:0000256" key="1">
    <source>
        <dbReference type="SAM" id="MobiDB-lite"/>
    </source>
</evidence>
<proteinExistence type="predicted"/>
<sequence>MCAQRFNVACDNDQALNGVRAVLIPFALFTSRVIFKMGPLPTGTRTLHMKESHGSDINTMKFYNTTNSTTYGRYWEAFKPRPGRHTGTGYLSNFRPAVYYSKKLDDIDNPVLSDICSRNYHSMTEIHYQPYKENSGREPLPANVHQVGSGFVRQKPVTTPIEKEVNGVFIDTRAATAPNDILPKSVPLLHKLRSRDPVELENCGYGPKYMLSETKQRFVGDQPDRMDVSTKTTGPKEESGFTHAYNVEPITYIPGSSHPNEKPGWDTQRPTGNSIMKTHFLRSEYPHGDEGLPRLAVGSERGTGFTREKVKPLYVQRVMGDAYDKAGNIPDLRLERTKKADPTEFLNMQNPNNYSSITMKTFLGKQRPDKTESDRLDHTSAGKQELSGYSENNDRFVATADEPRRFITHYLTRFGPDPNPQGIDRAGHTRGGLQHQKPDGFTKSTAVHSYGNDLDTTATLRRLEPYVARSIKARDVFYDDHLHDAKSYQLQASA</sequence>
<dbReference type="AlphaFoldDB" id="A0A210QB31"/>
<name>A0A210QB31_MIZYE</name>
<gene>
    <name evidence="2" type="ORF">KP79_PYT07327</name>
</gene>
<dbReference type="Pfam" id="PF15691">
    <property type="entry name" value="PPP1R32"/>
    <property type="match status" value="1"/>
</dbReference>
<reference evidence="2 3" key="1">
    <citation type="journal article" date="2017" name="Nat. Ecol. Evol.">
        <title>Scallop genome provides insights into evolution of bilaterian karyotype and development.</title>
        <authorList>
            <person name="Wang S."/>
            <person name="Zhang J."/>
            <person name="Jiao W."/>
            <person name="Li J."/>
            <person name="Xun X."/>
            <person name="Sun Y."/>
            <person name="Guo X."/>
            <person name="Huan P."/>
            <person name="Dong B."/>
            <person name="Zhang L."/>
            <person name="Hu X."/>
            <person name="Sun X."/>
            <person name="Wang J."/>
            <person name="Zhao C."/>
            <person name="Wang Y."/>
            <person name="Wang D."/>
            <person name="Huang X."/>
            <person name="Wang R."/>
            <person name="Lv J."/>
            <person name="Li Y."/>
            <person name="Zhang Z."/>
            <person name="Liu B."/>
            <person name="Lu W."/>
            <person name="Hui Y."/>
            <person name="Liang J."/>
            <person name="Zhou Z."/>
            <person name="Hou R."/>
            <person name="Li X."/>
            <person name="Liu Y."/>
            <person name="Li H."/>
            <person name="Ning X."/>
            <person name="Lin Y."/>
            <person name="Zhao L."/>
            <person name="Xing Q."/>
            <person name="Dou J."/>
            <person name="Li Y."/>
            <person name="Mao J."/>
            <person name="Guo H."/>
            <person name="Dou H."/>
            <person name="Li T."/>
            <person name="Mu C."/>
            <person name="Jiang W."/>
            <person name="Fu Q."/>
            <person name="Fu X."/>
            <person name="Miao Y."/>
            <person name="Liu J."/>
            <person name="Yu Q."/>
            <person name="Li R."/>
            <person name="Liao H."/>
            <person name="Li X."/>
            <person name="Kong Y."/>
            <person name="Jiang Z."/>
            <person name="Chourrout D."/>
            <person name="Li R."/>
            <person name="Bao Z."/>
        </authorList>
    </citation>
    <scope>NUCLEOTIDE SEQUENCE [LARGE SCALE GENOMIC DNA]</scope>
    <source>
        <strain evidence="2 3">PY_sf001</strain>
    </source>
</reference>
<dbReference type="PANTHER" id="PTHR34349:SF1">
    <property type="entry name" value="PROTEIN PHOSPHATASE 1 REGULATORY SUBUNIT 32"/>
    <property type="match status" value="1"/>
</dbReference>
<dbReference type="PANTHER" id="PTHR34349">
    <property type="entry name" value="PROTEIN PHOSPHATASE 1 REGULATORY SUBUNIT 32"/>
    <property type="match status" value="1"/>
</dbReference>
<dbReference type="InterPro" id="IPR031410">
    <property type="entry name" value="SAXO4"/>
</dbReference>
<protein>
    <submittedName>
        <fullName evidence="2">Protein phosphatase 1 regulatory subunit 32</fullName>
    </submittedName>
</protein>
<accession>A0A210QB31</accession>
<organism evidence="2 3">
    <name type="scientific">Mizuhopecten yessoensis</name>
    <name type="common">Japanese scallop</name>
    <name type="synonym">Patinopecten yessoensis</name>
    <dbReference type="NCBI Taxonomy" id="6573"/>
    <lineage>
        <taxon>Eukaryota</taxon>
        <taxon>Metazoa</taxon>
        <taxon>Spiralia</taxon>
        <taxon>Lophotrochozoa</taxon>
        <taxon>Mollusca</taxon>
        <taxon>Bivalvia</taxon>
        <taxon>Autobranchia</taxon>
        <taxon>Pteriomorphia</taxon>
        <taxon>Pectinida</taxon>
        <taxon>Pectinoidea</taxon>
        <taxon>Pectinidae</taxon>
        <taxon>Mizuhopecten</taxon>
    </lineage>
</organism>